<dbReference type="STRING" id="431595.K3W7Y6"/>
<evidence type="ECO:0000256" key="5">
    <source>
        <dbReference type="SAM" id="MobiDB-lite"/>
    </source>
</evidence>
<dbReference type="EnsemblProtists" id="PYU1_T001077">
    <property type="protein sequence ID" value="PYU1_T001077"/>
    <property type="gene ID" value="PYU1_G001077"/>
</dbReference>
<comment type="similarity">
    <text evidence="4">Belongs to the SEC8 family.</text>
</comment>
<dbReference type="OMA" id="MECKQTI"/>
<keyword evidence="2 4" id="KW-0653">Protein transport</keyword>
<name>K3W7Y6_GLOUD</name>
<evidence type="ECO:0000313" key="8">
    <source>
        <dbReference type="Proteomes" id="UP000019132"/>
    </source>
</evidence>
<dbReference type="EMBL" id="GL376620">
    <property type="status" value="NOT_ANNOTATED_CDS"/>
    <property type="molecule type" value="Genomic_DNA"/>
</dbReference>
<organism evidence="7 8">
    <name type="scientific">Globisporangium ultimum (strain ATCC 200006 / CBS 805.95 / DAOM BR144)</name>
    <name type="common">Pythium ultimum</name>
    <dbReference type="NCBI Taxonomy" id="431595"/>
    <lineage>
        <taxon>Eukaryota</taxon>
        <taxon>Sar</taxon>
        <taxon>Stramenopiles</taxon>
        <taxon>Oomycota</taxon>
        <taxon>Peronosporomycetes</taxon>
        <taxon>Pythiales</taxon>
        <taxon>Pythiaceae</taxon>
        <taxon>Globisporangium</taxon>
    </lineage>
</organism>
<evidence type="ECO:0000256" key="2">
    <source>
        <dbReference type="ARBA" id="ARBA00022927"/>
    </source>
</evidence>
<feature type="compositionally biased region" description="Low complexity" evidence="5">
    <location>
        <begin position="642"/>
        <end position="652"/>
    </location>
</feature>
<keyword evidence="8" id="KW-1185">Reference proteome</keyword>
<protein>
    <recommendedName>
        <fullName evidence="4">Exocyst complex component Sec8</fullName>
    </recommendedName>
</protein>
<dbReference type="InParanoid" id="K3W7Y6"/>
<sequence length="942" mass="106621">MNGIDPVFFDKKFSATRYMLRYVVGASTDHLRHEQLVRVTKFREIADKEIAGVIDENYANFNTSLARFTSISNQLEGSKSGFLLVSMALPNTETREKIREVSTRSTDGKNILSSKTKNLRELLLQKYEAKKVIDIINEIQYIEAAPAKIEAMMSERNYLGAVDMFTNSLDLVFSDKLVAFHAITGVRNALMECKQTIEDHLVHELHYIIYSKGAFAHFSKANQYSLASIENELSNDSFLDNEFDKHMFQSNQLDNDRGSHTFANTSNASHNALAASNPLEAVVNAVKKLHREVEVIGTLKTSLENELNEVLIEISLICRGIFNSSSYTSFDNKFTEKKFGKHDHSTNFQTFLRLLFHVLRRIAQRHFLVSVYFNSKGESWNYGMQEVISRISSLLERILGEYLEETAPAESSGRAKNTKAASAPEELFKLSRNKPSKDGNLARLTLPHDATGNVIEESHTRVCEPSVFHLPVVYDDLQLISKDLQQFFRVNSTSSGSGFNSFLNQFISQKWIPKVKTKAQQFLALKYRNLVTTCRLPLPSDTSYQPPSIDSLLYIAEETCEMMERMPDHVLELMGVLDATVLKWLEDCTAIVRDIREPTINHHQIIQSVSFSDLIALFHRYEGYQRAKKAGPIPYQQSKLKPASQTAPSSSSTDEKKSPADVIMEKELELESEFYDPDSWTKGTKGLLMDNSRIGMLAYVNSGCDFIAQYLQTVGIKDSRSASNTKRESSFGHTSAVSTPPPIVLQATSWRCSALADECLFFLRREIRLHCFYYLTQLISQRYDLAEEQVTMAQDSVLSLNINLSSIENALQPYLSSDKMALAFDGIDALLANILICNLKQMNGCKFTKGGVQQMLLNIGALHQGLTGILYSYPSIGRTGYQFEHAKRYYQLLNLSETQLEVFLLDNRKTYAPDVYKALWRVDTPHRVLNKGSVNKLDSILR</sequence>
<keyword evidence="4" id="KW-0268">Exocytosis</keyword>
<reference evidence="8" key="1">
    <citation type="journal article" date="2010" name="Genome Biol.">
        <title>Genome sequence of the necrotrophic plant pathogen Pythium ultimum reveals original pathogenicity mechanisms and effector repertoire.</title>
        <authorList>
            <person name="Levesque C.A."/>
            <person name="Brouwer H."/>
            <person name="Cano L."/>
            <person name="Hamilton J.P."/>
            <person name="Holt C."/>
            <person name="Huitema E."/>
            <person name="Raffaele S."/>
            <person name="Robideau G.P."/>
            <person name="Thines M."/>
            <person name="Win J."/>
            <person name="Zerillo M.M."/>
            <person name="Beakes G.W."/>
            <person name="Boore J.L."/>
            <person name="Busam D."/>
            <person name="Dumas B."/>
            <person name="Ferriera S."/>
            <person name="Fuerstenberg S.I."/>
            <person name="Gachon C.M."/>
            <person name="Gaulin E."/>
            <person name="Govers F."/>
            <person name="Grenville-Briggs L."/>
            <person name="Horner N."/>
            <person name="Hostetler J."/>
            <person name="Jiang R.H."/>
            <person name="Johnson J."/>
            <person name="Krajaejun T."/>
            <person name="Lin H."/>
            <person name="Meijer H.J."/>
            <person name="Moore B."/>
            <person name="Morris P."/>
            <person name="Phuntmart V."/>
            <person name="Puiu D."/>
            <person name="Shetty J."/>
            <person name="Stajich J.E."/>
            <person name="Tripathy S."/>
            <person name="Wawra S."/>
            <person name="van West P."/>
            <person name="Whitty B.R."/>
            <person name="Coutinho P.M."/>
            <person name="Henrissat B."/>
            <person name="Martin F."/>
            <person name="Thomas P.D."/>
            <person name="Tyler B.M."/>
            <person name="De Vries R.P."/>
            <person name="Kamoun S."/>
            <person name="Yandell M."/>
            <person name="Tisserat N."/>
            <person name="Buell C.R."/>
        </authorList>
    </citation>
    <scope>NUCLEOTIDE SEQUENCE</scope>
    <source>
        <strain evidence="8">DAOM:BR144</strain>
    </source>
</reference>
<dbReference type="AlphaFoldDB" id="K3W7Y6"/>
<dbReference type="GO" id="GO:0000145">
    <property type="term" value="C:exocyst"/>
    <property type="evidence" value="ECO:0007669"/>
    <property type="project" value="UniProtKB-UniRule"/>
</dbReference>
<dbReference type="HOGENOM" id="CLU_008298_0_0_1"/>
<dbReference type="PANTHER" id="PTHR14146">
    <property type="entry name" value="EXOCYST COMPLEX COMPONENT 4"/>
    <property type="match status" value="1"/>
</dbReference>
<dbReference type="InterPro" id="IPR019515">
    <property type="entry name" value="VPS54_N"/>
</dbReference>
<comment type="function">
    <text evidence="4">Component of the exocyst complex involved in the docking of exocytic vesicles with fusion sites on the plasma membrane.</text>
</comment>
<accession>K3W7Y6</accession>
<dbReference type="PANTHER" id="PTHR14146:SF0">
    <property type="entry name" value="EXOCYST COMPLEX COMPONENT 4"/>
    <property type="match status" value="1"/>
</dbReference>
<reference evidence="8" key="2">
    <citation type="submission" date="2010-04" db="EMBL/GenBank/DDBJ databases">
        <authorList>
            <person name="Buell R."/>
            <person name="Hamilton J."/>
            <person name="Hostetler J."/>
        </authorList>
    </citation>
    <scope>NUCLEOTIDE SEQUENCE [LARGE SCALE GENOMIC DNA]</scope>
    <source>
        <strain evidence="8">DAOM:BR144</strain>
    </source>
</reference>
<keyword evidence="1 4" id="KW-0813">Transport</keyword>
<dbReference type="GO" id="GO:0006893">
    <property type="term" value="P:Golgi to plasma membrane transport"/>
    <property type="evidence" value="ECO:0007669"/>
    <property type="project" value="TreeGrafter"/>
</dbReference>
<dbReference type="GO" id="GO:0090522">
    <property type="term" value="P:vesicle tethering involved in exocytosis"/>
    <property type="evidence" value="ECO:0007669"/>
    <property type="project" value="UniProtKB-UniRule"/>
</dbReference>
<keyword evidence="3" id="KW-0175">Coiled coil</keyword>
<evidence type="ECO:0000256" key="3">
    <source>
        <dbReference type="ARBA" id="ARBA00023054"/>
    </source>
</evidence>
<dbReference type="Proteomes" id="UP000019132">
    <property type="component" value="Unassembled WGS sequence"/>
</dbReference>
<proteinExistence type="inferred from homology"/>
<evidence type="ECO:0000256" key="1">
    <source>
        <dbReference type="ARBA" id="ARBA00022448"/>
    </source>
</evidence>
<feature type="domain" description="Vacuolar protein sorting-associated protein 54 N-terminal" evidence="6">
    <location>
        <begin position="2"/>
        <end position="208"/>
    </location>
</feature>
<dbReference type="eggNOG" id="KOG3691">
    <property type="taxonomic scope" value="Eukaryota"/>
</dbReference>
<dbReference type="InterPro" id="IPR039682">
    <property type="entry name" value="Sec8/EXOC4"/>
</dbReference>
<evidence type="ECO:0000313" key="7">
    <source>
        <dbReference type="EnsemblProtists" id="PYU1_T001077"/>
    </source>
</evidence>
<reference evidence="7" key="3">
    <citation type="submission" date="2015-02" db="UniProtKB">
        <authorList>
            <consortium name="EnsemblProtists"/>
        </authorList>
    </citation>
    <scope>IDENTIFICATION</scope>
    <source>
        <strain evidence="7">DAOM BR144</strain>
    </source>
</reference>
<dbReference type="GO" id="GO:0006612">
    <property type="term" value="P:protein targeting to membrane"/>
    <property type="evidence" value="ECO:0007669"/>
    <property type="project" value="UniProtKB-UniRule"/>
</dbReference>
<evidence type="ECO:0000256" key="4">
    <source>
        <dbReference type="RuleBase" id="RU367079"/>
    </source>
</evidence>
<dbReference type="GO" id="GO:0015031">
    <property type="term" value="P:protein transport"/>
    <property type="evidence" value="ECO:0007669"/>
    <property type="project" value="UniProtKB-KW"/>
</dbReference>
<evidence type="ECO:0000259" key="6">
    <source>
        <dbReference type="Pfam" id="PF10475"/>
    </source>
</evidence>
<dbReference type="VEuPathDB" id="FungiDB:PYU1_G001077"/>
<feature type="region of interest" description="Disordered" evidence="5">
    <location>
        <begin position="635"/>
        <end position="661"/>
    </location>
</feature>
<dbReference type="Pfam" id="PF10475">
    <property type="entry name" value="Vps54_N"/>
    <property type="match status" value="1"/>
</dbReference>